<evidence type="ECO:0000313" key="2">
    <source>
        <dbReference type="EMBL" id="MFC3761889.1"/>
    </source>
</evidence>
<protein>
    <submittedName>
        <fullName evidence="2">MaoC family dehydratase</fullName>
    </submittedName>
</protein>
<evidence type="ECO:0000313" key="3">
    <source>
        <dbReference type="Proteomes" id="UP001595699"/>
    </source>
</evidence>
<dbReference type="Pfam" id="PF13452">
    <property type="entry name" value="FAS1_DH_region"/>
    <property type="match status" value="1"/>
</dbReference>
<proteinExistence type="predicted"/>
<dbReference type="SUPFAM" id="SSF54637">
    <property type="entry name" value="Thioesterase/thiol ester dehydrase-isomerase"/>
    <property type="match status" value="1"/>
</dbReference>
<dbReference type="CDD" id="cd03441">
    <property type="entry name" value="R_hydratase_like"/>
    <property type="match status" value="1"/>
</dbReference>
<dbReference type="Gene3D" id="3.10.129.10">
    <property type="entry name" value="Hotdog Thioesterase"/>
    <property type="match status" value="1"/>
</dbReference>
<feature type="domain" description="FAS1-like dehydratase" evidence="1">
    <location>
        <begin position="14"/>
        <end position="170"/>
    </location>
</feature>
<name>A0ABV7YCV1_9ACTN</name>
<keyword evidence="3" id="KW-1185">Reference proteome</keyword>
<comment type="caution">
    <text evidence="2">The sequence shown here is derived from an EMBL/GenBank/DDBJ whole genome shotgun (WGS) entry which is preliminary data.</text>
</comment>
<dbReference type="EMBL" id="JBHRZH010000011">
    <property type="protein sequence ID" value="MFC3761889.1"/>
    <property type="molecule type" value="Genomic_DNA"/>
</dbReference>
<dbReference type="RefSeq" id="WP_205121400.1">
    <property type="nucleotide sequence ID" value="NZ_JAFBCM010000001.1"/>
</dbReference>
<gene>
    <name evidence="2" type="ORF">ACFOUW_13690</name>
</gene>
<accession>A0ABV7YCV1</accession>
<dbReference type="InterPro" id="IPR029069">
    <property type="entry name" value="HotDog_dom_sf"/>
</dbReference>
<evidence type="ECO:0000259" key="1">
    <source>
        <dbReference type="Pfam" id="PF13452"/>
    </source>
</evidence>
<dbReference type="Proteomes" id="UP001595699">
    <property type="component" value="Unassembled WGS sequence"/>
</dbReference>
<organism evidence="2 3">
    <name type="scientific">Tenggerimyces flavus</name>
    <dbReference type="NCBI Taxonomy" id="1708749"/>
    <lineage>
        <taxon>Bacteria</taxon>
        <taxon>Bacillati</taxon>
        <taxon>Actinomycetota</taxon>
        <taxon>Actinomycetes</taxon>
        <taxon>Propionibacteriales</taxon>
        <taxon>Nocardioidaceae</taxon>
        <taxon>Tenggerimyces</taxon>
    </lineage>
</organism>
<reference evidence="3" key="1">
    <citation type="journal article" date="2019" name="Int. J. Syst. Evol. Microbiol.">
        <title>The Global Catalogue of Microorganisms (GCM) 10K type strain sequencing project: providing services to taxonomists for standard genome sequencing and annotation.</title>
        <authorList>
            <consortium name="The Broad Institute Genomics Platform"/>
            <consortium name="The Broad Institute Genome Sequencing Center for Infectious Disease"/>
            <person name="Wu L."/>
            <person name="Ma J."/>
        </authorList>
    </citation>
    <scope>NUCLEOTIDE SEQUENCE [LARGE SCALE GENOMIC DNA]</scope>
    <source>
        <strain evidence="3">CGMCC 4.7241</strain>
    </source>
</reference>
<sequence length="197" mass="22316">MAVERVVTPEIEKMVGNESRPRQAVDEVTTSEVRRWVIATLDDNPLWYDREYAEATRFGTGCAPGPFPMRAVGHWKRSLGSKDPVRELDFDDDFRYGDESLDDPAVKIQWPEGVGAFHAGNEVEYYKFPQIGDTISVVEKIVKIEEKQGRSGKLAIVHVDHIFTNQDGEILIVNHGTNIAREMPADQWSESRSKKEA</sequence>
<dbReference type="InterPro" id="IPR039569">
    <property type="entry name" value="FAS1-like_DH_region"/>
</dbReference>